<name>A0ABW4RXN9_9ACTN</name>
<keyword evidence="2" id="KW-0547">Nucleotide-binding</keyword>
<keyword evidence="6" id="KW-1185">Reference proteome</keyword>
<dbReference type="InterPro" id="IPR003439">
    <property type="entry name" value="ABC_transporter-like_ATP-bd"/>
</dbReference>
<protein>
    <submittedName>
        <fullName evidence="5">ABC-F family ATP-binding cassette domain-containing protein</fullName>
    </submittedName>
</protein>
<keyword evidence="3 5" id="KW-0067">ATP-binding</keyword>
<sequence length="551" mass="58812">MPASLHIRGLAASYGARPLFSGLDLDVTASSVVALIGPNGSGKSTLMRMVAGQHPVESGRIWTTPPDASIGHLPQSVPQADESILDYARRRTGVAAVDERYEAASRALGEGLPHSEDEFSAALEAWLALGAPDLDVRLAQVLARLGLDVDLDRPLGSLSGGQAARASLASVLVSRFDVLLLDEPTNNLDADGLALLTDFVTGVEAPVLVASHDRAFLDAVATQVCELDLPQQKVHLSTGTWSEHQAAKALARQQLVAEHEAYQARIDHLAQQARSQAEWAEKGRRGIAAKLSSNAGSRSLAKWDEDKAGKQDQKAARARAAVDQLEAPEELRKQWSLRYRISEADPSADVVLTLDAVAAQAGSFVVGPLSCHVERGDRVALVGPNGSGKTTLLQAVLDRTAHTGRISWGARTSVGVLDQERSTIGGPEPLLDRVMTSLGTRDAAETRTLLAKFGLGAEHVLRPCDSLSLGERTRAALAVLQGRAVNVLVLDEPTNHADVEAIEQLQEALVAFGGTILLVSHDRVLLDALGTSHEWRFTREGDRARVEVVVR</sequence>
<dbReference type="RefSeq" id="WP_343874154.1">
    <property type="nucleotide sequence ID" value="NZ_BAAAIX010000026.1"/>
</dbReference>
<dbReference type="CDD" id="cd03221">
    <property type="entry name" value="ABCF_EF-3"/>
    <property type="match status" value="2"/>
</dbReference>
<dbReference type="EMBL" id="JBHUFZ010000028">
    <property type="protein sequence ID" value="MFD1891103.1"/>
    <property type="molecule type" value="Genomic_DNA"/>
</dbReference>
<evidence type="ECO:0000256" key="1">
    <source>
        <dbReference type="ARBA" id="ARBA00022737"/>
    </source>
</evidence>
<dbReference type="SMART" id="SM00382">
    <property type="entry name" value="AAA"/>
    <property type="match status" value="2"/>
</dbReference>
<dbReference type="Proteomes" id="UP001597326">
    <property type="component" value="Unassembled WGS sequence"/>
</dbReference>
<dbReference type="InterPro" id="IPR050611">
    <property type="entry name" value="ABCF"/>
</dbReference>
<evidence type="ECO:0000259" key="4">
    <source>
        <dbReference type="PROSITE" id="PS50893"/>
    </source>
</evidence>
<accession>A0ABW4RXN9</accession>
<evidence type="ECO:0000313" key="5">
    <source>
        <dbReference type="EMBL" id="MFD1891103.1"/>
    </source>
</evidence>
<feature type="domain" description="ABC transporter" evidence="4">
    <location>
        <begin position="351"/>
        <end position="548"/>
    </location>
</feature>
<comment type="caution">
    <text evidence="5">The sequence shown here is derived from an EMBL/GenBank/DDBJ whole genome shotgun (WGS) entry which is preliminary data.</text>
</comment>
<dbReference type="PANTHER" id="PTHR19211:SF123">
    <property type="entry name" value="ABC TRANSPORTER"/>
    <property type="match status" value="1"/>
</dbReference>
<dbReference type="PROSITE" id="PS50893">
    <property type="entry name" value="ABC_TRANSPORTER_2"/>
    <property type="match status" value="2"/>
</dbReference>
<dbReference type="InterPro" id="IPR017871">
    <property type="entry name" value="ABC_transporter-like_CS"/>
</dbReference>
<proteinExistence type="predicted"/>
<evidence type="ECO:0000256" key="2">
    <source>
        <dbReference type="ARBA" id="ARBA00022741"/>
    </source>
</evidence>
<reference evidence="6" key="1">
    <citation type="journal article" date="2019" name="Int. J. Syst. Evol. Microbiol.">
        <title>The Global Catalogue of Microorganisms (GCM) 10K type strain sequencing project: providing services to taxonomists for standard genome sequencing and annotation.</title>
        <authorList>
            <consortium name="The Broad Institute Genomics Platform"/>
            <consortium name="The Broad Institute Genome Sequencing Center for Infectious Disease"/>
            <person name="Wu L."/>
            <person name="Ma J."/>
        </authorList>
    </citation>
    <scope>NUCLEOTIDE SEQUENCE [LARGE SCALE GENOMIC DNA]</scope>
    <source>
        <strain evidence="6">CAIM 431</strain>
    </source>
</reference>
<evidence type="ECO:0000313" key="6">
    <source>
        <dbReference type="Proteomes" id="UP001597326"/>
    </source>
</evidence>
<dbReference type="PANTHER" id="PTHR19211">
    <property type="entry name" value="ATP-BINDING TRANSPORT PROTEIN-RELATED"/>
    <property type="match status" value="1"/>
</dbReference>
<dbReference type="PROSITE" id="PS00211">
    <property type="entry name" value="ABC_TRANSPORTER_1"/>
    <property type="match status" value="1"/>
</dbReference>
<evidence type="ECO:0000256" key="3">
    <source>
        <dbReference type="ARBA" id="ARBA00022840"/>
    </source>
</evidence>
<dbReference type="Gene3D" id="3.40.50.300">
    <property type="entry name" value="P-loop containing nucleotide triphosphate hydrolases"/>
    <property type="match status" value="2"/>
</dbReference>
<dbReference type="InterPro" id="IPR027417">
    <property type="entry name" value="P-loop_NTPase"/>
</dbReference>
<dbReference type="GO" id="GO:0005524">
    <property type="term" value="F:ATP binding"/>
    <property type="evidence" value="ECO:0007669"/>
    <property type="project" value="UniProtKB-KW"/>
</dbReference>
<dbReference type="SUPFAM" id="SSF52540">
    <property type="entry name" value="P-loop containing nucleoside triphosphate hydrolases"/>
    <property type="match status" value="2"/>
</dbReference>
<feature type="domain" description="ABC transporter" evidence="4">
    <location>
        <begin position="5"/>
        <end position="263"/>
    </location>
</feature>
<gene>
    <name evidence="5" type="ORF">ACFSCS_13060</name>
</gene>
<keyword evidence="1" id="KW-0677">Repeat</keyword>
<organism evidence="5 6">
    <name type="scientific">Luteococcus peritonei</name>
    <dbReference type="NCBI Taxonomy" id="88874"/>
    <lineage>
        <taxon>Bacteria</taxon>
        <taxon>Bacillati</taxon>
        <taxon>Actinomycetota</taxon>
        <taxon>Actinomycetes</taxon>
        <taxon>Propionibacteriales</taxon>
        <taxon>Propionibacteriaceae</taxon>
        <taxon>Luteococcus</taxon>
    </lineage>
</organism>
<dbReference type="Pfam" id="PF00005">
    <property type="entry name" value="ABC_tran"/>
    <property type="match status" value="2"/>
</dbReference>
<dbReference type="InterPro" id="IPR003593">
    <property type="entry name" value="AAA+_ATPase"/>
</dbReference>